<evidence type="ECO:0000313" key="1">
    <source>
        <dbReference type="EMBL" id="AUB42362.1"/>
    </source>
</evidence>
<accession>A0A2K8T3T3</accession>
<proteinExistence type="predicted"/>
<dbReference type="EMBL" id="CP024785">
    <property type="protein sequence ID" value="AUB42362.1"/>
    <property type="molecule type" value="Genomic_DNA"/>
</dbReference>
<keyword evidence="2" id="KW-1185">Reference proteome</keyword>
<evidence type="ECO:0000313" key="2">
    <source>
        <dbReference type="Proteomes" id="UP000232003"/>
    </source>
</evidence>
<gene>
    <name evidence="1" type="ORF">COO91_08487</name>
</gene>
<dbReference type="KEGG" id="nfl:COO91_08487"/>
<sequence length="43" mass="5311">MLWWMKRRSLFLVRDKIDVHPSPRQVEINQNTNLLADIIPYFR</sequence>
<protein>
    <submittedName>
        <fullName evidence="1">Uncharacterized protein</fullName>
    </submittedName>
</protein>
<dbReference type="Proteomes" id="UP000232003">
    <property type="component" value="Chromosome"/>
</dbReference>
<organism evidence="1 2">
    <name type="scientific">Nostoc flagelliforme CCNUN1</name>
    <dbReference type="NCBI Taxonomy" id="2038116"/>
    <lineage>
        <taxon>Bacteria</taxon>
        <taxon>Bacillati</taxon>
        <taxon>Cyanobacteriota</taxon>
        <taxon>Cyanophyceae</taxon>
        <taxon>Nostocales</taxon>
        <taxon>Nostocaceae</taxon>
        <taxon>Nostoc</taxon>
    </lineage>
</organism>
<dbReference type="AlphaFoldDB" id="A0A2K8T3T3"/>
<reference evidence="1 2" key="1">
    <citation type="submission" date="2017-11" db="EMBL/GenBank/DDBJ databases">
        <title>Complete genome of a free-living desiccation-tolerant cyanobacterium and its photosynthetic adaptation to extreme terrestrial habitat.</title>
        <authorList>
            <person name="Shang J."/>
        </authorList>
    </citation>
    <scope>NUCLEOTIDE SEQUENCE [LARGE SCALE GENOMIC DNA]</scope>
    <source>
        <strain evidence="1 2">CCNUN1</strain>
    </source>
</reference>
<name>A0A2K8T3T3_9NOSO</name>